<dbReference type="EMBL" id="LC066374">
    <property type="protein sequence ID" value="BAT26878.1"/>
    <property type="molecule type" value="Genomic_DNA"/>
</dbReference>
<evidence type="ECO:0000313" key="1">
    <source>
        <dbReference type="EMBL" id="BAT26878.1"/>
    </source>
</evidence>
<sequence length="359" mass="38874">MRQPFRLAPGRSRLLSRFALIVSHPKGFSMLRSSKGAAAADAKQARYSCRVRFAEIETDLDALIGRAVTAVATSTPSPDAILGDFIGLASLIRSVSFHEGKLLEQAIIAIGQRNPDLVVLWQSLRLPVTPAALEAIAYNRSGTLQGLSFDADARTRVTYTPDLVVVNRRYRSAVILDVKRSVASYLDTHRLAELKTRMLATSLILPDWLYKEHKRLSVDTVGIAIVDGASAPSDQANGIWAMDEIDDLLEIDGAAEAMTELRRRFGAAIRMLLVAEAQRLVGIDRAPSLHAQWSSLGHLEPGPDAFDPCSAFKSDDADGFGPACAHVASGDMIGKNFRSASPPIPRSIRFGFAKGRLGA</sequence>
<protein>
    <submittedName>
        <fullName evidence="1">Uncharacterized protein</fullName>
    </submittedName>
</protein>
<dbReference type="RefSeq" id="WP_051141576.1">
    <property type="nucleotide sequence ID" value="NZ_BBWN01000016.1"/>
</dbReference>
<name>A0A0P0YZX1_9HYPH</name>
<organism evidence="1">
    <name type="scientific">Aurantimonas coralicida</name>
    <dbReference type="NCBI Taxonomy" id="182270"/>
    <lineage>
        <taxon>Bacteria</taxon>
        <taxon>Pseudomonadati</taxon>
        <taxon>Pseudomonadota</taxon>
        <taxon>Alphaproteobacteria</taxon>
        <taxon>Hyphomicrobiales</taxon>
        <taxon>Aurantimonadaceae</taxon>
        <taxon>Aurantimonas</taxon>
    </lineage>
</organism>
<dbReference type="AlphaFoldDB" id="A0A0P0YZX1"/>
<proteinExistence type="predicted"/>
<accession>A0A0P0YZX1</accession>
<reference evidence="1" key="1">
    <citation type="journal article" date="2015" name="Proc. Natl. Acad. Sci. U.S.A.">
        <title>Bacterial clade with the ribosomal RNA operon on a small plasmid rather than the chromosome.</title>
        <authorList>
            <person name="Anda M."/>
            <person name="Ohtsubo Y."/>
            <person name="Okubo T."/>
            <person name="Sugawara M."/>
            <person name="Nagata Y."/>
            <person name="Tsuda M."/>
            <person name="Minamisawa K."/>
            <person name="Mitsui H."/>
        </authorList>
    </citation>
    <scope>NUCLEOTIDE SEQUENCE</scope>
    <source>
        <strain evidence="1">DSM 14790</strain>
    </source>
</reference>